<protein>
    <submittedName>
        <fullName evidence="2">Uncharacterized protein</fullName>
    </submittedName>
</protein>
<keyword evidence="1" id="KW-0812">Transmembrane</keyword>
<proteinExistence type="predicted"/>
<dbReference type="AlphaFoldDB" id="X1G224"/>
<sequence length="62" mass="6755">MGKSILITGAFIFLIVGTIGLLINEFAFNWGRCATLTFAAINIVGFATLAFTKWGMKRTPKT</sequence>
<accession>X1G224</accession>
<keyword evidence="1" id="KW-0472">Membrane</keyword>
<gene>
    <name evidence="2" type="ORF">S03H2_10478</name>
</gene>
<reference evidence="2" key="1">
    <citation type="journal article" date="2014" name="Front. Microbiol.">
        <title>High frequency of phylogenetically diverse reductive dehalogenase-homologous genes in deep subseafloor sedimentary metagenomes.</title>
        <authorList>
            <person name="Kawai M."/>
            <person name="Futagami T."/>
            <person name="Toyoda A."/>
            <person name="Takaki Y."/>
            <person name="Nishi S."/>
            <person name="Hori S."/>
            <person name="Arai W."/>
            <person name="Tsubouchi T."/>
            <person name="Morono Y."/>
            <person name="Uchiyama I."/>
            <person name="Ito T."/>
            <person name="Fujiyama A."/>
            <person name="Inagaki F."/>
            <person name="Takami H."/>
        </authorList>
    </citation>
    <scope>NUCLEOTIDE SEQUENCE</scope>
    <source>
        <strain evidence="2">Expedition CK06-06</strain>
    </source>
</reference>
<organism evidence="2">
    <name type="scientific">marine sediment metagenome</name>
    <dbReference type="NCBI Taxonomy" id="412755"/>
    <lineage>
        <taxon>unclassified sequences</taxon>
        <taxon>metagenomes</taxon>
        <taxon>ecological metagenomes</taxon>
    </lineage>
</organism>
<keyword evidence="1" id="KW-1133">Transmembrane helix</keyword>
<feature type="transmembrane region" description="Helical" evidence="1">
    <location>
        <begin position="5"/>
        <end position="23"/>
    </location>
</feature>
<feature type="transmembrane region" description="Helical" evidence="1">
    <location>
        <begin position="29"/>
        <end position="51"/>
    </location>
</feature>
<evidence type="ECO:0000313" key="2">
    <source>
        <dbReference type="EMBL" id="GAH35629.1"/>
    </source>
</evidence>
<comment type="caution">
    <text evidence="2">The sequence shown here is derived from an EMBL/GenBank/DDBJ whole genome shotgun (WGS) entry which is preliminary data.</text>
</comment>
<name>X1G224_9ZZZZ</name>
<dbReference type="EMBL" id="BARU01005387">
    <property type="protein sequence ID" value="GAH35629.1"/>
    <property type="molecule type" value="Genomic_DNA"/>
</dbReference>
<evidence type="ECO:0000256" key="1">
    <source>
        <dbReference type="SAM" id="Phobius"/>
    </source>
</evidence>